<reference evidence="5 6" key="4">
    <citation type="journal article" date="2022" name="Int. J. Syst. Evol. Microbiol.">
        <title>Strains of Bradyrhizobium barranii sp. nov. associated with legumes native to Canada are symbionts of soybeans and belong to different subspecies (subsp. barranii subsp. nov. and subsp. apii subsp. nov.) and symbiovars (sv. glycinearum and sv. septentrionale).</title>
        <authorList>
            <person name="Bromfield E.S.P."/>
            <person name="Cloutier S."/>
            <person name="Wasai-Hara S."/>
            <person name="Minamisawa K."/>
        </authorList>
    </citation>
    <scope>NUCLEOTIDE SEQUENCE [LARGE SCALE GENOMIC DNA]</scope>
    <source>
        <strain evidence="3 6">144S4</strain>
        <strain evidence="5">323S2</strain>
    </source>
</reference>
<gene>
    <name evidence="4" type="ORF">G6321_00027870</name>
    <name evidence="2" type="ORF">G6321_40365</name>
    <name evidence="3" type="ORF">J4G43_024115</name>
    <name evidence="1" type="ORF">J4G43_26140</name>
</gene>
<proteinExistence type="predicted"/>
<reference evidence="2" key="2">
    <citation type="submission" date="2020-06" db="EMBL/GenBank/DDBJ databases">
        <title>Whole Genome Sequence of Bradyrhizobium sp. Strain 323S2.</title>
        <authorList>
            <person name="Bromfield E.S.P."/>
        </authorList>
    </citation>
    <scope>NUCLEOTIDE SEQUENCE [LARGE SCALE GENOMIC DNA]</scope>
    <source>
        <strain evidence="2">323S2</strain>
    </source>
</reference>
<dbReference type="EMBL" id="CP088280">
    <property type="protein sequence ID" value="UGX98725.1"/>
    <property type="molecule type" value="Genomic_DNA"/>
</dbReference>
<dbReference type="InterPro" id="IPR025267">
    <property type="entry name" value="ORF017-like"/>
</dbReference>
<organism evidence="2">
    <name type="scientific">Bradyrhizobium barranii subsp. barranii</name>
    <dbReference type="NCBI Taxonomy" id="2823807"/>
    <lineage>
        <taxon>Bacteria</taxon>
        <taxon>Pseudomonadati</taxon>
        <taxon>Pseudomonadota</taxon>
        <taxon>Alphaproteobacteria</taxon>
        <taxon>Hyphomicrobiales</taxon>
        <taxon>Nitrobacteraceae</taxon>
        <taxon>Bradyrhizobium</taxon>
        <taxon>Bradyrhizobium barranii</taxon>
    </lineage>
</organism>
<dbReference type="EMBL" id="CP086136">
    <property type="protein sequence ID" value="UEM17039.1"/>
    <property type="molecule type" value="Genomic_DNA"/>
</dbReference>
<dbReference type="RefSeq" id="WP_166352957.1">
    <property type="nucleotide sequence ID" value="NZ_CP086136.1"/>
</dbReference>
<dbReference type="Proteomes" id="UP000664702">
    <property type="component" value="Chromosome"/>
</dbReference>
<dbReference type="KEGG" id="bban:J4G43_024115"/>
<accession>A0A7Z0TQF7</accession>
<evidence type="ECO:0000313" key="6">
    <source>
        <dbReference type="Proteomes" id="UP000664702"/>
    </source>
</evidence>
<dbReference type="EMBL" id="JAGEMI010000001">
    <property type="protein sequence ID" value="MBO1864279.1"/>
    <property type="molecule type" value="Genomic_DNA"/>
</dbReference>
<sequence>MLTSNHVNNEVIKFRRQVISDFLRRSRFDPFMGDSSTNVIVRLADLESDGKQVNVPLVNQMSGDGVGAGTLRGNEEMLDSYGFPLWADWARNAVANNRASNKESSFNVRSTARDLLRGWARRVVRDDITDALLSIPTSAVQANRFGVPGNRVNGIKWSAATAGQKDSWMNANLDRVQFGTVAASAVPSTFAAAALLLDTTADIMTAAVGSLAKQKAKQSGVSSANPGVYNGRPKITPWEIEELDEEMYVCFLGDGAFRSLQNDPVMYQANRDARAREGNPTSTNPIFTGGALLFDGVLYKNIPEITQRLNLGLIGTASANVEPFFLCGQAALAYATGQMPRPTQLEDGDYDFVTGLGIEAQYGVGKIAKAPLTASGATVGDLVDWGMVTGFVATT</sequence>
<evidence type="ECO:0000313" key="1">
    <source>
        <dbReference type="EMBL" id="MBO1864279.1"/>
    </source>
</evidence>
<dbReference type="Proteomes" id="UP000564836">
    <property type="component" value="Chromosome"/>
</dbReference>
<dbReference type="EMBL" id="JACBFH010000001">
    <property type="protein sequence ID" value="NYY94428.1"/>
    <property type="molecule type" value="Genomic_DNA"/>
</dbReference>
<evidence type="ECO:0000313" key="5">
    <source>
        <dbReference type="Proteomes" id="UP000564836"/>
    </source>
</evidence>
<reference evidence="4 5" key="1">
    <citation type="journal article" date="2017" name="Syst. Appl. Microbiol.">
        <title>Soybeans inoculated with root zone soils of Canadian native legumes harbour diverse and novel Bradyrhizobium spp. that possess agricultural potential.</title>
        <authorList>
            <person name="Bromfield E.S.P."/>
            <person name="Cloutier S."/>
            <person name="Tambong J.T."/>
            <person name="Tran Thi T.V."/>
        </authorList>
    </citation>
    <scope>NUCLEOTIDE SEQUENCE [LARGE SCALE GENOMIC DNA]</scope>
    <source>
        <strain evidence="4 5">323S2</strain>
    </source>
</reference>
<protein>
    <submittedName>
        <fullName evidence="2">DUF4043 family protein</fullName>
    </submittedName>
</protein>
<dbReference type="AlphaFoldDB" id="A0A7Z0TQF7"/>
<dbReference type="Pfam" id="PF13252">
    <property type="entry name" value="Phage_capsid_3"/>
    <property type="match status" value="1"/>
</dbReference>
<evidence type="ECO:0000313" key="4">
    <source>
        <dbReference type="EMBL" id="UGX98725.1"/>
    </source>
</evidence>
<evidence type="ECO:0000313" key="2">
    <source>
        <dbReference type="EMBL" id="NYY94428.1"/>
    </source>
</evidence>
<evidence type="ECO:0000313" key="3">
    <source>
        <dbReference type="EMBL" id="UEM17039.1"/>
    </source>
</evidence>
<name>A0A7Z0TQF7_9BRAD</name>
<reference evidence="1" key="3">
    <citation type="submission" date="2021-03" db="EMBL/GenBank/DDBJ databases">
        <title>Whole Genome Sequence of Bradyrhizobium sp. Strain 144S4.</title>
        <authorList>
            <person name="Bromfield E.S.P."/>
            <person name="Cloutier S."/>
        </authorList>
    </citation>
    <scope>NUCLEOTIDE SEQUENCE [LARGE SCALE GENOMIC DNA]</scope>
    <source>
        <strain evidence="1">144S4</strain>
    </source>
</reference>